<dbReference type="AlphaFoldDB" id="A0A1F6TFH1"/>
<comment type="caution">
    <text evidence="1">The sequence shown here is derived from an EMBL/GenBank/DDBJ whole genome shotgun (WGS) entry which is preliminary data.</text>
</comment>
<dbReference type="Proteomes" id="UP000177925">
    <property type="component" value="Unassembled WGS sequence"/>
</dbReference>
<gene>
    <name evidence="1" type="ORF">A2150_02480</name>
</gene>
<organism evidence="1 2">
    <name type="scientific">Candidatus Muproteobacteria bacterium RBG_16_64_11</name>
    <dbReference type="NCBI Taxonomy" id="1817758"/>
    <lineage>
        <taxon>Bacteria</taxon>
        <taxon>Pseudomonadati</taxon>
        <taxon>Pseudomonadota</taxon>
        <taxon>Candidatus Muproteobacteria</taxon>
    </lineage>
</organism>
<protein>
    <recommendedName>
        <fullName evidence="3">DUF2442 domain-containing protein</fullName>
    </recommendedName>
</protein>
<dbReference type="EMBL" id="MFSS01000035">
    <property type="protein sequence ID" value="OGI43870.1"/>
    <property type="molecule type" value="Genomic_DNA"/>
</dbReference>
<reference evidence="1 2" key="1">
    <citation type="journal article" date="2016" name="Nat. Commun.">
        <title>Thousands of microbial genomes shed light on interconnected biogeochemical processes in an aquifer system.</title>
        <authorList>
            <person name="Anantharaman K."/>
            <person name="Brown C.T."/>
            <person name="Hug L.A."/>
            <person name="Sharon I."/>
            <person name="Castelle C.J."/>
            <person name="Probst A.J."/>
            <person name="Thomas B.C."/>
            <person name="Singh A."/>
            <person name="Wilkins M.J."/>
            <person name="Karaoz U."/>
            <person name="Brodie E.L."/>
            <person name="Williams K.H."/>
            <person name="Hubbard S.S."/>
            <person name="Banfield J.F."/>
        </authorList>
    </citation>
    <scope>NUCLEOTIDE SEQUENCE [LARGE SCALE GENOMIC DNA]</scope>
</reference>
<dbReference type="InterPro" id="IPR018841">
    <property type="entry name" value="DUF2442"/>
</dbReference>
<accession>A0A1F6TFH1</accession>
<proteinExistence type="predicted"/>
<dbReference type="Pfam" id="PF10387">
    <property type="entry name" value="DUF2442"/>
    <property type="match status" value="1"/>
</dbReference>
<evidence type="ECO:0000313" key="2">
    <source>
        <dbReference type="Proteomes" id="UP000177925"/>
    </source>
</evidence>
<dbReference type="Gene3D" id="3.30.2020.40">
    <property type="entry name" value="Uncharacterised protein PF10387, DUF2442"/>
    <property type="match status" value="1"/>
</dbReference>
<sequence length="98" mass="10884">MRISTVEAEVPVAEGVTVTEDTLSVDLSDGRTISVPLAWFPRLMHGSQKERGNWRLTGKGYGIHWEALDEDISVENLLLGQASGESQASFKKWLLSRQ</sequence>
<name>A0A1F6TFH1_9PROT</name>
<evidence type="ECO:0000313" key="1">
    <source>
        <dbReference type="EMBL" id="OGI43870.1"/>
    </source>
</evidence>
<evidence type="ECO:0008006" key="3">
    <source>
        <dbReference type="Google" id="ProtNLM"/>
    </source>
</evidence>